<reference evidence="3" key="1">
    <citation type="journal article" date="2020" name="Fungal Divers.">
        <title>Resolving the Mortierellaceae phylogeny through synthesis of multi-gene phylogenetics and phylogenomics.</title>
        <authorList>
            <person name="Vandepol N."/>
            <person name="Liber J."/>
            <person name="Desiro A."/>
            <person name="Na H."/>
            <person name="Kennedy M."/>
            <person name="Barry K."/>
            <person name="Grigoriev I.V."/>
            <person name="Miller A.N."/>
            <person name="O'Donnell K."/>
            <person name="Stajich J.E."/>
            <person name="Bonito G."/>
        </authorList>
    </citation>
    <scope>NUCLEOTIDE SEQUENCE</scope>
    <source>
        <strain evidence="3">NRRL 2769</strain>
    </source>
</reference>
<name>A0A9P6SZW2_9FUNG</name>
<dbReference type="Proteomes" id="UP000703661">
    <property type="component" value="Unassembled WGS sequence"/>
</dbReference>
<dbReference type="AlphaFoldDB" id="A0A9P6SZW2"/>
<organism evidence="3 4">
    <name type="scientific">Entomortierella chlamydospora</name>
    <dbReference type="NCBI Taxonomy" id="101097"/>
    <lineage>
        <taxon>Eukaryota</taxon>
        <taxon>Fungi</taxon>
        <taxon>Fungi incertae sedis</taxon>
        <taxon>Mucoromycota</taxon>
        <taxon>Mortierellomycotina</taxon>
        <taxon>Mortierellomycetes</taxon>
        <taxon>Mortierellales</taxon>
        <taxon>Mortierellaceae</taxon>
        <taxon>Entomortierella</taxon>
    </lineage>
</organism>
<keyword evidence="2" id="KW-0472">Membrane</keyword>
<proteinExistence type="predicted"/>
<sequence length="243" mass="27319">MGSTTVTTTQAFVFTFPTDSPLPQSQPTQSFNNVNQEADHISASSAQPNRHSCSTSGNLWENHQQQQQQQQQQQHQWKRKEFQEKATQRHPSPPPGRAGGPRLSLDTSFERLQNFTVIQHGDQSYLKLFSPALVESPVSFLSAKQILEDKKLWEGGPDEAFQRKLDMEKRETYQGQCLDHDSRHDTSPMLLFVVFMSCVAAVRAGTRCLIVAVATLAAVLTCFATLIANQSQYSTEFRVNKSM</sequence>
<evidence type="ECO:0000256" key="1">
    <source>
        <dbReference type="SAM" id="MobiDB-lite"/>
    </source>
</evidence>
<comment type="caution">
    <text evidence="3">The sequence shown here is derived from an EMBL/GenBank/DDBJ whole genome shotgun (WGS) entry which is preliminary data.</text>
</comment>
<keyword evidence="4" id="KW-1185">Reference proteome</keyword>
<feature type="compositionally biased region" description="Low complexity" evidence="1">
    <location>
        <begin position="63"/>
        <end position="75"/>
    </location>
</feature>
<protein>
    <submittedName>
        <fullName evidence="3">Uncharacterized protein</fullName>
    </submittedName>
</protein>
<feature type="transmembrane region" description="Helical" evidence="2">
    <location>
        <begin position="209"/>
        <end position="228"/>
    </location>
</feature>
<evidence type="ECO:0000256" key="2">
    <source>
        <dbReference type="SAM" id="Phobius"/>
    </source>
</evidence>
<dbReference type="EMBL" id="JAAAID010000697">
    <property type="protein sequence ID" value="KAG0014730.1"/>
    <property type="molecule type" value="Genomic_DNA"/>
</dbReference>
<evidence type="ECO:0000313" key="4">
    <source>
        <dbReference type="Proteomes" id="UP000703661"/>
    </source>
</evidence>
<feature type="region of interest" description="Disordered" evidence="1">
    <location>
        <begin position="16"/>
        <end position="104"/>
    </location>
</feature>
<keyword evidence="2" id="KW-0812">Transmembrane</keyword>
<keyword evidence="2" id="KW-1133">Transmembrane helix</keyword>
<feature type="compositionally biased region" description="Polar residues" evidence="1">
    <location>
        <begin position="21"/>
        <end position="62"/>
    </location>
</feature>
<gene>
    <name evidence="3" type="ORF">BGZ80_010261</name>
</gene>
<evidence type="ECO:0000313" key="3">
    <source>
        <dbReference type="EMBL" id="KAG0014730.1"/>
    </source>
</evidence>
<accession>A0A9P6SZW2</accession>